<keyword evidence="2" id="KW-0328">Glycosyltransferase</keyword>
<keyword evidence="4" id="KW-0472">Membrane</keyword>
<evidence type="ECO:0000259" key="6">
    <source>
        <dbReference type="Pfam" id="PF23524"/>
    </source>
</evidence>
<comment type="pathway">
    <text evidence="1">Protein modification; protein glycosylation.</text>
</comment>
<evidence type="ECO:0000313" key="8">
    <source>
        <dbReference type="Proteomes" id="UP000005408"/>
    </source>
</evidence>
<proteinExistence type="predicted"/>
<dbReference type="EnsemblMetazoa" id="G26388.1">
    <property type="protein sequence ID" value="G26388.1:cds"/>
    <property type="gene ID" value="G26388"/>
</dbReference>
<feature type="domain" description="MGAT4 conserved region" evidence="5">
    <location>
        <begin position="112"/>
        <end position="389"/>
    </location>
</feature>
<protein>
    <recommendedName>
        <fullName evidence="9">Alpha-1,3-mannosyl-glycoprotein 4-beta-N-acetylglucosaminyltransferase B</fullName>
    </recommendedName>
</protein>
<dbReference type="OrthoDB" id="2016523at2759"/>
<dbReference type="AlphaFoldDB" id="A0A8W8L494"/>
<name>A0A8W8L494_MAGGI</name>
<accession>A0A8W8L494</accession>
<evidence type="ECO:0000256" key="4">
    <source>
        <dbReference type="SAM" id="Phobius"/>
    </source>
</evidence>
<sequence length="550" mass="63358">MRARPKNVLILILCVCVIPLFWISLITKQNVPFPRTDSSGLEDVQDRLQVAEHVNRRREEDLRTLRSHFIQILRSVLQETNQTNRSIADLFQTNQALQLSNMSDISSDNSLQLPSLFTYLPHIVGKPQSLRPSFQLSQNRYGVSIVIGIPTIRRDKTSYLQQTVASLIQGMSVEEQKECLIVVFVAEPNDPEYVQEVGRELSKQFPQHLQSGLLELISPPAEFYPDFNNIKQTYGDTKERVKWRTKQNLDFSFLMMYARMKAVYYVQLEDDVIAKPGYFSIMKTFAEQQSSSTWVLLEFSTLGFIGKMFKSRDLPMMVEFFLMFYQDKPIDWLLDYFLAVKVCNPEKDHKHCNRMKGEMRRRYKPSLFQHVGTHSSLKGKVQKLKEKDFGKLMLHRAHVNPRANLKTSLKAYQKFTLHKAYIGEDVFWATTPAKGDYIQIKLDPPIHVEEILIRTGNPDHKDDVLVNGSLLVLPVESSRPVSTLQDSTFTVTSSGFLVVTSFKEGLAHVQFSENMEKISCVKVVVEADNENWMIISEIHIKERKISTPPS</sequence>
<dbReference type="OMA" id="CIFLELE"/>
<dbReference type="Pfam" id="PF04666">
    <property type="entry name" value="MGAT4_cons"/>
    <property type="match status" value="1"/>
</dbReference>
<dbReference type="InterPro" id="IPR056576">
    <property type="entry name" value="MGAT4_A/B/C_C"/>
</dbReference>
<dbReference type="PANTHER" id="PTHR12062:SF9">
    <property type="entry name" value="ALPHA-1,3-MANNOSYL-GLYCOPROTEIN 4-BETA-N-ACETYLGLUCOSAMINYLTRANSFERASE A, ISOFORM A"/>
    <property type="match status" value="1"/>
</dbReference>
<dbReference type="GO" id="GO:0005783">
    <property type="term" value="C:endoplasmic reticulum"/>
    <property type="evidence" value="ECO:0007669"/>
    <property type="project" value="TreeGrafter"/>
</dbReference>
<evidence type="ECO:0000256" key="1">
    <source>
        <dbReference type="ARBA" id="ARBA00004922"/>
    </source>
</evidence>
<reference evidence="7" key="1">
    <citation type="submission" date="2022-08" db="UniProtKB">
        <authorList>
            <consortium name="EnsemblMetazoa"/>
        </authorList>
    </citation>
    <scope>IDENTIFICATION</scope>
    <source>
        <strain evidence="7">05x7-T-G4-1.051#20</strain>
    </source>
</reference>
<dbReference type="PANTHER" id="PTHR12062">
    <property type="entry name" value="N-ACETYLGLUCOSAMINYLTRANSFERASE VI"/>
    <property type="match status" value="1"/>
</dbReference>
<organism evidence="7 8">
    <name type="scientific">Magallana gigas</name>
    <name type="common">Pacific oyster</name>
    <name type="synonym">Crassostrea gigas</name>
    <dbReference type="NCBI Taxonomy" id="29159"/>
    <lineage>
        <taxon>Eukaryota</taxon>
        <taxon>Metazoa</taxon>
        <taxon>Spiralia</taxon>
        <taxon>Lophotrochozoa</taxon>
        <taxon>Mollusca</taxon>
        <taxon>Bivalvia</taxon>
        <taxon>Autobranchia</taxon>
        <taxon>Pteriomorphia</taxon>
        <taxon>Ostreida</taxon>
        <taxon>Ostreoidea</taxon>
        <taxon>Ostreidae</taxon>
        <taxon>Magallana</taxon>
    </lineage>
</organism>
<evidence type="ECO:0008006" key="9">
    <source>
        <dbReference type="Google" id="ProtNLM"/>
    </source>
</evidence>
<keyword evidence="4" id="KW-1133">Transmembrane helix</keyword>
<dbReference type="Pfam" id="PF23524">
    <property type="entry name" value="MGAT4A_C"/>
    <property type="match status" value="1"/>
</dbReference>
<keyword evidence="3" id="KW-0808">Transferase</keyword>
<dbReference type="InterPro" id="IPR006759">
    <property type="entry name" value="Glyco_transf_54"/>
</dbReference>
<evidence type="ECO:0000313" key="7">
    <source>
        <dbReference type="EnsemblMetazoa" id="G26388.1:cds"/>
    </source>
</evidence>
<evidence type="ECO:0000259" key="5">
    <source>
        <dbReference type="Pfam" id="PF04666"/>
    </source>
</evidence>
<evidence type="ECO:0000256" key="2">
    <source>
        <dbReference type="ARBA" id="ARBA00022676"/>
    </source>
</evidence>
<keyword evidence="4" id="KW-0812">Transmembrane</keyword>
<keyword evidence="8" id="KW-1185">Reference proteome</keyword>
<dbReference type="GO" id="GO:0005793">
    <property type="term" value="C:endoplasmic reticulum-Golgi intermediate compartment"/>
    <property type="evidence" value="ECO:0007669"/>
    <property type="project" value="TreeGrafter"/>
</dbReference>
<dbReference type="GO" id="GO:0008375">
    <property type="term" value="F:acetylglucosaminyltransferase activity"/>
    <property type="evidence" value="ECO:0007669"/>
    <property type="project" value="TreeGrafter"/>
</dbReference>
<dbReference type="InterPro" id="IPR057279">
    <property type="entry name" value="MGAT4"/>
</dbReference>
<feature type="transmembrane region" description="Helical" evidence="4">
    <location>
        <begin position="7"/>
        <end position="25"/>
    </location>
</feature>
<dbReference type="GO" id="GO:0005795">
    <property type="term" value="C:Golgi stack"/>
    <property type="evidence" value="ECO:0007669"/>
    <property type="project" value="TreeGrafter"/>
</dbReference>
<dbReference type="GO" id="GO:0006487">
    <property type="term" value="P:protein N-linked glycosylation"/>
    <property type="evidence" value="ECO:0007669"/>
    <property type="project" value="TreeGrafter"/>
</dbReference>
<evidence type="ECO:0000256" key="3">
    <source>
        <dbReference type="ARBA" id="ARBA00022679"/>
    </source>
</evidence>
<feature type="domain" description="MGAT4 A/B/C C-terminal" evidence="6">
    <location>
        <begin position="403"/>
        <end position="537"/>
    </location>
</feature>
<dbReference type="Proteomes" id="UP000005408">
    <property type="component" value="Unassembled WGS sequence"/>
</dbReference>